<feature type="region of interest" description="Disordered" evidence="1">
    <location>
        <begin position="1229"/>
        <end position="1259"/>
    </location>
</feature>
<feature type="domain" description="FCP1 homology" evidence="2">
    <location>
        <begin position="1407"/>
        <end position="1589"/>
    </location>
</feature>
<feature type="compositionally biased region" description="Polar residues" evidence="1">
    <location>
        <begin position="1178"/>
        <end position="1189"/>
    </location>
</feature>
<feature type="region of interest" description="Disordered" evidence="1">
    <location>
        <begin position="1"/>
        <end position="24"/>
    </location>
</feature>
<reference evidence="3 4" key="1">
    <citation type="submission" date="2018-06" db="EMBL/GenBank/DDBJ databases">
        <title>The Genome of Cuscuta australis (Dodder) Provides Insight into the Evolution of Plant Parasitism.</title>
        <authorList>
            <person name="Liu H."/>
        </authorList>
    </citation>
    <scope>NUCLEOTIDE SEQUENCE [LARGE SCALE GENOMIC DNA]</scope>
    <source>
        <strain evidence="4">cv. Yunnan</strain>
        <tissue evidence="3">Vines</tissue>
    </source>
</reference>
<dbReference type="InterPro" id="IPR023214">
    <property type="entry name" value="HAD_sf"/>
</dbReference>
<accession>A0A328DMV5</accession>
<feature type="compositionally biased region" description="Basic residues" evidence="1">
    <location>
        <begin position="318"/>
        <end position="329"/>
    </location>
</feature>
<gene>
    <name evidence="3" type="ORF">DM860_005075</name>
</gene>
<feature type="compositionally biased region" description="Basic residues" evidence="1">
    <location>
        <begin position="1136"/>
        <end position="1146"/>
    </location>
</feature>
<dbReference type="SUPFAM" id="SSF56784">
    <property type="entry name" value="HAD-like"/>
    <property type="match status" value="1"/>
</dbReference>
<evidence type="ECO:0000313" key="3">
    <source>
        <dbReference type="EMBL" id="RAL46796.1"/>
    </source>
</evidence>
<organism evidence="3 4">
    <name type="scientific">Cuscuta australis</name>
    <dbReference type="NCBI Taxonomy" id="267555"/>
    <lineage>
        <taxon>Eukaryota</taxon>
        <taxon>Viridiplantae</taxon>
        <taxon>Streptophyta</taxon>
        <taxon>Embryophyta</taxon>
        <taxon>Tracheophyta</taxon>
        <taxon>Spermatophyta</taxon>
        <taxon>Magnoliopsida</taxon>
        <taxon>eudicotyledons</taxon>
        <taxon>Gunneridae</taxon>
        <taxon>Pentapetalae</taxon>
        <taxon>asterids</taxon>
        <taxon>lamiids</taxon>
        <taxon>Solanales</taxon>
        <taxon>Convolvulaceae</taxon>
        <taxon>Cuscuteae</taxon>
        <taxon>Cuscuta</taxon>
        <taxon>Cuscuta subgen. Grammica</taxon>
        <taxon>Cuscuta sect. Cleistogrammica</taxon>
    </lineage>
</organism>
<feature type="region of interest" description="Disordered" evidence="1">
    <location>
        <begin position="917"/>
        <end position="939"/>
    </location>
</feature>
<evidence type="ECO:0000256" key="1">
    <source>
        <dbReference type="SAM" id="MobiDB-lite"/>
    </source>
</evidence>
<dbReference type="Proteomes" id="UP000249390">
    <property type="component" value="Unassembled WGS sequence"/>
</dbReference>
<sequence length="1631" mass="179930">MSKNKKRGHKSKAQDIAAEQSTNENGTTCLEACSNKQNCSDGISTKEDTLIQPATDSCQNALLEEESPANLLTLKPQDIALSPIECPLEENMLGKKKKKKRSKKICTKTGTNLEVVPHEAESCAHWLPSEHQELHMNNEANTFNRKQKTKKNDLNIPTSGEVDANITALRLGRPLVLEVESAANLLSLNGQELVLNALGNRSKENMSGEKKKDKKSQHICTEAMTSPEVVPSKAESSVRLPAPELQEDMNIEVNTSKGKQEKRKKSKLNIPTSDAVGVDTTAQHSLLHEVESAAVMFSPKPQDIDLNPLEKNLEKIMSGKKKRKKKRSGKVSTEAIPDSKVVPPEAEDSLQLPAPGLQDLDAVGVNSSAQPPLLLETESAAVMPSPKPQDIGSNPVENNLEENISGKKKKKKKKRCGKISTEVIPDAVVPYEAEDSLQLPAPGLQDLDAVGVNTTAQPPLLLEIESAAVMLSPKPQDIDLNPVEKNLEGIMSGKKKRKKKRSGKFSTEAIPDAVVVPPEAADSLQLPTPGLQDLDMMIEANTSNRKHMGKKSKLNLPPSDIDVDTGFAQPLASEVESAANLFSLKPQDIGLNQIGSNLEENMSGKKKRKKKKSERISTEANPNLEVAPPKVEDSVQFPAPEFQDPNVTEANTSNRKHKGKKSNLNLPACDVVGVTFPQQPLAREVETAANSLSPKLHDVVLNAMENHLEGDICGEKKRKKKKKSEIIATQDIPNPEALSPEAEGYEQLPARELQGIDGKMEPNSSNRKQEKRRINTVNKPTIDAAGVNMTFVPQPLAPEVESTENLLSLEPQDVILNPIKENTDEKKNKRSENTSTEVIPNLEVVPSKAVTYVQLPVTELQELDVHIEANSSNRKQKKRKKSKVNAATGDAVDVDATAPQPLALVIESTANLLSPKPRDVVLDPKNNTVNNPTIDAADMKMTSSPQPLAADVESTEKLLSLEPQDVVLIPMEANIAEKKKKISENTSTEVIPNLEAVPSKAVTYVQSPGIELQELDVNTEANSSNRKQKKRKKSKVNTPACVAVDVDVTAPQPLALVVESTANWLSPKPQDVVLDPMDNCMEELMAGKKKKKSENIPTEAISNLEVVPHKTEGSLHLPAPECQELDVNIEANSSNKKQKKRKKNKVNKPTSNAVEVDTTFAPQSHALEHQEMVTNVTRGMEETSSSGIKCSNWEGKKNLHKPTNDVDGVPSAHQPLPLELQENDKNLTKDLDEQSGSRQNSASEKRKRKKKKKNLTSNVIDTKSTGEVLVVPDNLERDTLSPIDIEVNNDNGRKRKIGETDVELAAQVMEPENQDLTNKTKRRNVRMGEVEEVDNVKSEEIEMLCADTIKMSSEDVPTNNALDVEKSAMSCENGLHLAFPEKNTVAESCIEGTCLSSSTGVTMDVNPCLRRKLLILDLNGLLADIIMPPPKGFKPDASFMRRAVFKRPFCDDFLKFCFERFDLAIWSSRSKRIIDRVVDYLLGDLKHKLLFCWDMSHATMTKFKTLENKDKPLVCKDLRKIWETGYPGLPWKKGDYDESNTLLLDDSPYKALLNPAHTTIFPHSYNFMDKDKDNSLGPGGDLRVFLEKLADAEHVQKFVEQHPFGQPAICEKHPSWDFYSKVMRSLSPRSF</sequence>
<feature type="compositionally biased region" description="Basic residues" evidence="1">
    <location>
        <begin position="1245"/>
        <end position="1254"/>
    </location>
</feature>
<feature type="region of interest" description="Disordered" evidence="1">
    <location>
        <begin position="1130"/>
        <end position="1156"/>
    </location>
</feature>
<dbReference type="EMBL" id="NQVE01000122">
    <property type="protein sequence ID" value="RAL46796.1"/>
    <property type="molecule type" value="Genomic_DNA"/>
</dbReference>
<dbReference type="PROSITE" id="PS50969">
    <property type="entry name" value="FCP1"/>
    <property type="match status" value="1"/>
</dbReference>
<dbReference type="Pfam" id="PF03031">
    <property type="entry name" value="NIF"/>
    <property type="match status" value="1"/>
</dbReference>
<feature type="compositionally biased region" description="Basic residues" evidence="1">
    <location>
        <begin position="406"/>
        <end position="417"/>
    </location>
</feature>
<name>A0A328DMV5_9ASTE</name>
<proteinExistence type="predicted"/>
<feature type="region of interest" description="Disordered" evidence="1">
    <location>
        <begin position="1178"/>
        <end position="1214"/>
    </location>
</feature>
<keyword evidence="4" id="KW-1185">Reference proteome</keyword>
<protein>
    <recommendedName>
        <fullName evidence="2">FCP1 homology domain-containing protein</fullName>
    </recommendedName>
</protein>
<dbReference type="InterPro" id="IPR050365">
    <property type="entry name" value="TIM50"/>
</dbReference>
<evidence type="ECO:0000259" key="2">
    <source>
        <dbReference type="PROSITE" id="PS50969"/>
    </source>
</evidence>
<comment type="caution">
    <text evidence="3">The sequence shown here is derived from an EMBL/GenBank/DDBJ whole genome shotgun (WGS) entry which is preliminary data.</text>
</comment>
<feature type="region of interest" description="Disordered" evidence="1">
    <location>
        <begin position="595"/>
        <end position="664"/>
    </location>
</feature>
<feature type="compositionally biased region" description="Basic residues" evidence="1">
    <location>
        <begin position="1"/>
        <end position="11"/>
    </location>
</feature>
<dbReference type="InterPro" id="IPR004274">
    <property type="entry name" value="FCP1_dom"/>
</dbReference>
<feature type="region of interest" description="Disordered" evidence="1">
    <location>
        <begin position="383"/>
        <end position="417"/>
    </location>
</feature>
<feature type="region of interest" description="Disordered" evidence="1">
    <location>
        <begin position="316"/>
        <end position="352"/>
    </location>
</feature>
<dbReference type="SMART" id="SM00577">
    <property type="entry name" value="CPDc"/>
    <property type="match status" value="1"/>
</dbReference>
<dbReference type="Gene3D" id="3.40.50.1000">
    <property type="entry name" value="HAD superfamily/HAD-like"/>
    <property type="match status" value="1"/>
</dbReference>
<evidence type="ECO:0000313" key="4">
    <source>
        <dbReference type="Proteomes" id="UP000249390"/>
    </source>
</evidence>
<dbReference type="InterPro" id="IPR036412">
    <property type="entry name" value="HAD-like_sf"/>
</dbReference>
<dbReference type="PANTHER" id="PTHR12210">
    <property type="entry name" value="DULLARD PROTEIN PHOSPHATASE"/>
    <property type="match status" value="1"/>
</dbReference>
<feature type="compositionally biased region" description="Basic residues" evidence="1">
    <location>
        <begin position="604"/>
        <end position="613"/>
    </location>
</feature>